<dbReference type="FunFam" id="3.20.20.20:FF:000005">
    <property type="entry name" value="4-hydroxy-3-methylbut-2-en-1-yl diphosphate synthase (flavodoxin)"/>
    <property type="match status" value="1"/>
</dbReference>
<keyword evidence="2 8" id="KW-0479">Metal-binding</keyword>
<keyword evidence="1 8" id="KW-0004">4Fe-4S</keyword>
<dbReference type="HAMAP" id="MF_00159">
    <property type="entry name" value="IspG"/>
    <property type="match status" value="1"/>
</dbReference>
<dbReference type="InterPro" id="IPR011005">
    <property type="entry name" value="Dihydropteroate_synth-like_sf"/>
</dbReference>
<feature type="domain" description="IspG TIM-barrel" evidence="9">
    <location>
        <begin position="38"/>
        <end position="307"/>
    </location>
</feature>
<dbReference type="EMBL" id="FQZN01000015">
    <property type="protein sequence ID" value="SHJ10637.1"/>
    <property type="molecule type" value="Genomic_DNA"/>
</dbReference>
<feature type="binding site" evidence="8">
    <location>
        <position position="582"/>
    </location>
    <ligand>
        <name>[4Fe-4S] cluster</name>
        <dbReference type="ChEBI" id="CHEBI:49883"/>
    </ligand>
</feature>
<evidence type="ECO:0000259" key="9">
    <source>
        <dbReference type="Pfam" id="PF04551"/>
    </source>
</evidence>
<comment type="function">
    <text evidence="8">Converts 2C-methyl-D-erythritol 2,4-cyclodiphosphate (ME-2,4cPP) into 1-hydroxy-2-methyl-2-(E)-butenyl 4-diphosphate.</text>
</comment>
<reference evidence="12" key="1">
    <citation type="submission" date="2016-11" db="EMBL/GenBank/DDBJ databases">
        <authorList>
            <person name="Varghese N."/>
            <person name="Submissions S."/>
        </authorList>
    </citation>
    <scope>NUCLEOTIDE SEQUENCE [LARGE SCALE GENOMIC DNA]</scope>
    <source>
        <strain evidence="12">DSM 26884</strain>
    </source>
</reference>
<evidence type="ECO:0000256" key="1">
    <source>
        <dbReference type="ARBA" id="ARBA00022485"/>
    </source>
</evidence>
<feature type="binding site" evidence="8">
    <location>
        <position position="589"/>
    </location>
    <ligand>
        <name>[4Fe-4S] cluster</name>
        <dbReference type="ChEBI" id="CHEBI:49883"/>
    </ligand>
</feature>
<keyword evidence="3 8" id="KW-0560">Oxidoreductase</keyword>
<keyword evidence="4 8" id="KW-0408">Iron</keyword>
<comment type="catalytic activity">
    <reaction evidence="8">
        <text>(2E)-4-hydroxy-3-methylbut-2-enyl diphosphate + oxidized [flavodoxin] + H2O + 2 H(+) = 2-C-methyl-D-erythritol 2,4-cyclic diphosphate + reduced [flavodoxin]</text>
        <dbReference type="Rhea" id="RHEA:43604"/>
        <dbReference type="Rhea" id="RHEA-COMP:10622"/>
        <dbReference type="Rhea" id="RHEA-COMP:10623"/>
        <dbReference type="ChEBI" id="CHEBI:15377"/>
        <dbReference type="ChEBI" id="CHEBI:15378"/>
        <dbReference type="ChEBI" id="CHEBI:57618"/>
        <dbReference type="ChEBI" id="CHEBI:58210"/>
        <dbReference type="ChEBI" id="CHEBI:58483"/>
        <dbReference type="ChEBI" id="CHEBI:128753"/>
        <dbReference type="EC" id="1.17.7.3"/>
    </reaction>
</comment>
<dbReference type="UniPathway" id="UPA00056">
    <property type="reaction ID" value="UER00096"/>
</dbReference>
<dbReference type="Proteomes" id="UP000184192">
    <property type="component" value="Unassembled WGS sequence"/>
</dbReference>
<evidence type="ECO:0000256" key="6">
    <source>
        <dbReference type="ARBA" id="ARBA00023229"/>
    </source>
</evidence>
<feature type="binding site" evidence="8">
    <location>
        <position position="551"/>
    </location>
    <ligand>
        <name>[4Fe-4S] cluster</name>
        <dbReference type="ChEBI" id="CHEBI:49883"/>
    </ligand>
</feature>
<evidence type="ECO:0000313" key="11">
    <source>
        <dbReference type="EMBL" id="SHJ10637.1"/>
    </source>
</evidence>
<dbReference type="InterPro" id="IPR004588">
    <property type="entry name" value="IspG_bac-typ"/>
</dbReference>
<dbReference type="EC" id="1.17.7.3" evidence="8"/>
<dbReference type="InterPro" id="IPR058578">
    <property type="entry name" value="IspG_TIM"/>
</dbReference>
<evidence type="ECO:0000256" key="3">
    <source>
        <dbReference type="ARBA" id="ARBA00023002"/>
    </source>
</evidence>
<dbReference type="InterPro" id="IPR017178">
    <property type="entry name" value="IspG_atypical"/>
</dbReference>
<dbReference type="SUPFAM" id="SSF56014">
    <property type="entry name" value="Nitrite and sulphite reductase 4Fe-4S domain-like"/>
    <property type="match status" value="1"/>
</dbReference>
<dbReference type="AlphaFoldDB" id="A0A1M6GKY7"/>
<dbReference type="GO" id="GO:0005506">
    <property type="term" value="F:iron ion binding"/>
    <property type="evidence" value="ECO:0007669"/>
    <property type="project" value="InterPro"/>
</dbReference>
<evidence type="ECO:0000256" key="7">
    <source>
        <dbReference type="ARBA" id="ARBA00051119"/>
    </source>
</evidence>
<evidence type="ECO:0000256" key="2">
    <source>
        <dbReference type="ARBA" id="ARBA00022723"/>
    </source>
</evidence>
<evidence type="ECO:0000256" key="4">
    <source>
        <dbReference type="ARBA" id="ARBA00023004"/>
    </source>
</evidence>
<dbReference type="GO" id="GO:0016114">
    <property type="term" value="P:terpenoid biosynthetic process"/>
    <property type="evidence" value="ECO:0007669"/>
    <property type="project" value="InterPro"/>
</dbReference>
<dbReference type="InterPro" id="IPR058579">
    <property type="entry name" value="IspG_C"/>
</dbReference>
<evidence type="ECO:0000313" key="12">
    <source>
        <dbReference type="Proteomes" id="UP000184192"/>
    </source>
</evidence>
<dbReference type="GO" id="GO:0046429">
    <property type="term" value="F:4-hydroxy-3-methylbut-2-en-1-yl diphosphate synthase activity (ferredoxin)"/>
    <property type="evidence" value="ECO:0007669"/>
    <property type="project" value="UniProtKB-UniRule"/>
</dbReference>
<feature type="domain" description="IspG C-terminal" evidence="10">
    <location>
        <begin position="544"/>
        <end position="632"/>
    </location>
</feature>
<comment type="pathway">
    <text evidence="8">Isoprenoid biosynthesis; isopentenyl diphosphate biosynthesis via DXP pathway; isopentenyl diphosphate from 1-deoxy-D-xylulose 5-phosphate: step 5/6.</text>
</comment>
<feature type="binding site" evidence="8">
    <location>
        <position position="548"/>
    </location>
    <ligand>
        <name>[4Fe-4S] cluster</name>
        <dbReference type="ChEBI" id="CHEBI:49883"/>
    </ligand>
</feature>
<name>A0A1M6GKY7_9BACE</name>
<keyword evidence="5 8" id="KW-0411">Iron-sulfur</keyword>
<dbReference type="GO" id="GO:0051539">
    <property type="term" value="F:4 iron, 4 sulfur cluster binding"/>
    <property type="evidence" value="ECO:0007669"/>
    <property type="project" value="UniProtKB-UniRule"/>
</dbReference>
<comment type="cofactor">
    <cofactor evidence="8">
        <name>[4Fe-4S] cluster</name>
        <dbReference type="ChEBI" id="CHEBI:49883"/>
    </cofactor>
    <text evidence="8">Binds 1 [4Fe-4S] cluster.</text>
</comment>
<comment type="similarity">
    <text evidence="8">Belongs to the IspG family.</text>
</comment>
<dbReference type="Pfam" id="PF04551">
    <property type="entry name" value="GcpE"/>
    <property type="match status" value="1"/>
</dbReference>
<sequence>MQIRAWEIAGYQLRELSIVNYQLSIERMDLFNYSRRETSEVNIGATPMGGSNPIRIQSMTNTSTQDTEACVAQAKRIVDAGGEYVRLTAQGIKEAENLMNINAALRQDGYMVPLVADIHFNPKVADVAAQYVEKVRINPGNYVDAARTFKHLEYTDEEYAQELQKIRDRFVPFLNICKENYTAIRIGVNHGSLSDRIMSRYGDTPEGMVESCMEFLRICVEENFTDVVISIKASNTVVMVKTVRLLAAVMEKEGMQFPLHLGVTEAGDGEDGRIKSALGIGALLADGLGDTIRVSLSEAPEAEIPVARKLVDYIVQRHDHPYIPGADVPEFNYLSPTRRETKPVHNIGGENLPVVIAARMDGNMEFNPQFMPDYVYTGRSVPEQLPEGMQCIIDADIWMGQPNAWPAFKGDQMPFLSSCNASLKFLFITYMGLNDEAIACLKYHPEVVLVSQSNHPNRLGEQRALALQMMKEGLQNPIVFFEHYAEEEAENLQIKAAADMGALIFDGLCDGILLYNQGSLHPTLIDTTAFGILQAGRVRTSKTEFISCPGCGRTLFDLQSTITRVKAATSHLKGLKIGIMGCIVNGPGEMADADYGYVGAGRGKVSLYKKKECIEKNIPEEEAVEKLIELIKANGDYTENNL</sequence>
<dbReference type="NCBIfam" id="NF002534">
    <property type="entry name" value="PRK02048.1"/>
    <property type="match status" value="1"/>
</dbReference>
<keyword evidence="12" id="KW-1185">Reference proteome</keyword>
<dbReference type="PANTHER" id="PTHR30454">
    <property type="entry name" value="4-HYDROXY-3-METHYLBUT-2-EN-1-YL DIPHOSPHATE SYNTHASE"/>
    <property type="match status" value="1"/>
</dbReference>
<dbReference type="eggNOG" id="COG0821">
    <property type="taxonomic scope" value="Bacteria"/>
</dbReference>
<dbReference type="GO" id="GO:0019288">
    <property type="term" value="P:isopentenyl diphosphate biosynthetic process, methylerythritol 4-phosphate pathway"/>
    <property type="evidence" value="ECO:0007669"/>
    <property type="project" value="UniProtKB-UniRule"/>
</dbReference>
<dbReference type="Gene3D" id="3.20.20.20">
    <property type="entry name" value="Dihydropteroate synthase-like"/>
    <property type="match status" value="1"/>
</dbReference>
<dbReference type="Gene3D" id="3.30.413.10">
    <property type="entry name" value="Sulfite Reductase Hemoprotein, domain 1"/>
    <property type="match status" value="1"/>
</dbReference>
<dbReference type="GO" id="GO:0141197">
    <property type="term" value="F:4-hydroxy-3-methylbut-2-enyl-diphosphate synthase activity (flavodoxin)"/>
    <property type="evidence" value="ECO:0007669"/>
    <property type="project" value="UniProtKB-EC"/>
</dbReference>
<dbReference type="InterPro" id="IPR045854">
    <property type="entry name" value="NO2/SO3_Rdtase_4Fe4S_sf"/>
</dbReference>
<evidence type="ECO:0000256" key="8">
    <source>
        <dbReference type="HAMAP-Rule" id="MF_00159"/>
    </source>
</evidence>
<organism evidence="11 12">
    <name type="scientific">Bacteroides stercorirosoris</name>
    <dbReference type="NCBI Taxonomy" id="871324"/>
    <lineage>
        <taxon>Bacteria</taxon>
        <taxon>Pseudomonadati</taxon>
        <taxon>Bacteroidota</taxon>
        <taxon>Bacteroidia</taxon>
        <taxon>Bacteroidales</taxon>
        <taxon>Bacteroidaceae</taxon>
        <taxon>Bacteroides</taxon>
    </lineage>
</organism>
<comment type="catalytic activity">
    <reaction evidence="7">
        <text>(2E)-4-hydroxy-3-methylbut-2-enyl diphosphate + 2 oxidized [2Fe-2S]-[ferredoxin] + H2O = 2-C-methyl-D-erythritol 2,4-cyclic diphosphate + 2 reduced [2Fe-2S]-[ferredoxin] + H(+)</text>
        <dbReference type="Rhea" id="RHEA:26119"/>
        <dbReference type="Rhea" id="RHEA-COMP:10000"/>
        <dbReference type="Rhea" id="RHEA-COMP:10001"/>
        <dbReference type="ChEBI" id="CHEBI:15377"/>
        <dbReference type="ChEBI" id="CHEBI:15378"/>
        <dbReference type="ChEBI" id="CHEBI:33737"/>
        <dbReference type="ChEBI" id="CHEBI:33738"/>
        <dbReference type="ChEBI" id="CHEBI:58483"/>
        <dbReference type="ChEBI" id="CHEBI:128753"/>
        <dbReference type="EC" id="1.17.7.1"/>
    </reaction>
</comment>
<dbReference type="PANTHER" id="PTHR30454:SF0">
    <property type="entry name" value="4-HYDROXY-3-METHYLBUT-2-EN-1-YL DIPHOSPHATE SYNTHASE (FERREDOXIN), CHLOROPLASTIC"/>
    <property type="match status" value="1"/>
</dbReference>
<keyword evidence="6 8" id="KW-0414">Isoprene biosynthesis</keyword>
<dbReference type="NCBIfam" id="TIGR00612">
    <property type="entry name" value="ispG_gcpE"/>
    <property type="match status" value="1"/>
</dbReference>
<evidence type="ECO:0000259" key="10">
    <source>
        <dbReference type="Pfam" id="PF26540"/>
    </source>
</evidence>
<proteinExistence type="inferred from homology"/>
<dbReference type="FunFam" id="3.30.413.10:FF:000006">
    <property type="entry name" value="4-hydroxy-3-methylbut-2-en-1-yl diphosphate synthase (flavodoxin)"/>
    <property type="match status" value="1"/>
</dbReference>
<evidence type="ECO:0000256" key="5">
    <source>
        <dbReference type="ARBA" id="ARBA00023014"/>
    </source>
</evidence>
<dbReference type="PIRSF" id="PIRSF037336">
    <property type="entry name" value="IspG_like"/>
    <property type="match status" value="1"/>
</dbReference>
<dbReference type="Pfam" id="PF26540">
    <property type="entry name" value="GcpE_C"/>
    <property type="match status" value="1"/>
</dbReference>
<accession>A0A1M6GKY7</accession>
<gene>
    <name evidence="8" type="primary">ispG</name>
    <name evidence="11" type="ORF">SAMN05444350_11589</name>
</gene>
<protein>
    <recommendedName>
        <fullName evidence="8">4-hydroxy-3-methylbut-2-en-1-yl diphosphate synthase (flavodoxin)</fullName>
        <ecNumber evidence="8">1.17.7.3</ecNumber>
    </recommendedName>
    <alternativeName>
        <fullName evidence="8">1-hydroxy-2-methyl-2-(E)-butenyl 4-diphosphate synthase</fullName>
    </alternativeName>
</protein>